<reference evidence="2 3" key="1">
    <citation type="submission" date="2022-03" db="EMBL/GenBank/DDBJ databases">
        <title>Chryseobacterium sp. isolated from particulate matters in swine house.</title>
        <authorList>
            <person name="Won M."/>
            <person name="Kim S.-J."/>
            <person name="Kwon S.-W."/>
        </authorList>
    </citation>
    <scope>NUCLEOTIDE SEQUENCE [LARGE SCALE GENOMIC DNA]</scope>
    <source>
        <strain evidence="2 3">SC2-2</strain>
    </source>
</reference>
<sequence>MENFKSGQYINQGYYKSFQPNLINREWMINDPEILSLLSKADRELGRLDTYSHYANIDLFISMHIVKEATQSTKIEGTQTNIEEAFLQKEDLTLDKRDDWEEVQNYITAMKAAVGDLEHLPISSRLIKNTHKTLISGVRGEHKLPGEYRKSQNWIGGATIDDAVFVPPVHTSVHELMSDLEKFANDEFNILPDLLKVAIIHYQFETIHPFLDGNGRIGRLLIPVYLVSKDIIRQPILYLSDFFEKHRSLYYENLMKVRKENDLKQWLKFFLVGVIQTARIGVETFDGILNLQKEIEEKLNSYKGKTDDARKIVAELYINPLTNAHKVEKLIEKSYGSAYKQIAILENLGIISEITGGQRGKIYAFQEYIDLFKK</sequence>
<evidence type="ECO:0000313" key="2">
    <source>
        <dbReference type="EMBL" id="UOE41126.1"/>
    </source>
</evidence>
<dbReference type="PROSITE" id="PS51459">
    <property type="entry name" value="FIDO"/>
    <property type="match status" value="1"/>
</dbReference>
<dbReference type="InterPro" id="IPR040198">
    <property type="entry name" value="Fido_containing"/>
</dbReference>
<organism evidence="2 3">
    <name type="scientific">Chryseobacterium suipulveris</name>
    <dbReference type="NCBI Taxonomy" id="2929800"/>
    <lineage>
        <taxon>Bacteria</taxon>
        <taxon>Pseudomonadati</taxon>
        <taxon>Bacteroidota</taxon>
        <taxon>Flavobacteriia</taxon>
        <taxon>Flavobacteriales</taxon>
        <taxon>Weeksellaceae</taxon>
        <taxon>Chryseobacterium group</taxon>
        <taxon>Chryseobacterium</taxon>
    </lineage>
</organism>
<dbReference type="InterPro" id="IPR025758">
    <property type="entry name" value="Fic/DOC_N"/>
</dbReference>
<dbReference type="SUPFAM" id="SSF140931">
    <property type="entry name" value="Fic-like"/>
    <property type="match status" value="1"/>
</dbReference>
<name>A0ABY4BTU2_9FLAO</name>
<feature type="domain" description="Fido" evidence="1">
    <location>
        <begin position="122"/>
        <end position="272"/>
    </location>
</feature>
<dbReference type="EMBL" id="CP094532">
    <property type="protein sequence ID" value="UOE41126.1"/>
    <property type="molecule type" value="Genomic_DNA"/>
</dbReference>
<keyword evidence="3" id="KW-1185">Reference proteome</keyword>
<dbReference type="InterPro" id="IPR003812">
    <property type="entry name" value="Fido"/>
</dbReference>
<dbReference type="RefSeq" id="WP_243549579.1">
    <property type="nucleotide sequence ID" value="NZ_CP094532.1"/>
</dbReference>
<gene>
    <name evidence="2" type="ORF">MTP09_00320</name>
</gene>
<dbReference type="Pfam" id="PF13784">
    <property type="entry name" value="Fic_N"/>
    <property type="match status" value="1"/>
</dbReference>
<dbReference type="PANTHER" id="PTHR13504:SF38">
    <property type="entry name" value="FIDO DOMAIN-CONTAINING PROTEIN"/>
    <property type="match status" value="1"/>
</dbReference>
<dbReference type="Gene3D" id="1.10.3290.10">
    <property type="entry name" value="Fido-like domain"/>
    <property type="match status" value="1"/>
</dbReference>
<evidence type="ECO:0000313" key="3">
    <source>
        <dbReference type="Proteomes" id="UP000831460"/>
    </source>
</evidence>
<dbReference type="Proteomes" id="UP000831460">
    <property type="component" value="Chromosome"/>
</dbReference>
<dbReference type="Pfam" id="PF02661">
    <property type="entry name" value="Fic"/>
    <property type="match status" value="1"/>
</dbReference>
<accession>A0ABY4BTU2</accession>
<dbReference type="InterPro" id="IPR026287">
    <property type="entry name" value="SoFic-like"/>
</dbReference>
<dbReference type="PIRSF" id="PIRSF038925">
    <property type="entry name" value="AMP-prot_trans"/>
    <property type="match status" value="1"/>
</dbReference>
<dbReference type="PANTHER" id="PTHR13504">
    <property type="entry name" value="FIDO DOMAIN-CONTAINING PROTEIN DDB_G0283145"/>
    <property type="match status" value="1"/>
</dbReference>
<dbReference type="InterPro" id="IPR036597">
    <property type="entry name" value="Fido-like_dom_sf"/>
</dbReference>
<protein>
    <submittedName>
        <fullName evidence="2">Fic family protein</fullName>
    </submittedName>
</protein>
<proteinExistence type="predicted"/>
<evidence type="ECO:0000259" key="1">
    <source>
        <dbReference type="PROSITE" id="PS51459"/>
    </source>
</evidence>